<keyword evidence="2 6" id="KW-0812">Transmembrane</keyword>
<keyword evidence="10" id="KW-1185">Reference proteome</keyword>
<evidence type="ECO:0000313" key="8">
    <source>
        <dbReference type="EMBL" id="OAY83465.1"/>
    </source>
</evidence>
<feature type="transmembrane region" description="Helical" evidence="7">
    <location>
        <begin position="26"/>
        <end position="44"/>
    </location>
</feature>
<dbReference type="InterPro" id="IPR044226">
    <property type="entry name" value="SIP2-1-like"/>
</dbReference>
<evidence type="ECO:0000313" key="9">
    <source>
        <dbReference type="Proteomes" id="UP000092600"/>
    </source>
</evidence>
<dbReference type="Gene3D" id="1.20.1080.10">
    <property type="entry name" value="Glycerol uptake facilitator protein"/>
    <property type="match status" value="1"/>
</dbReference>
<proteinExistence type="inferred from homology"/>
<accession>A0A199W3I6</accession>
<dbReference type="GO" id="GO:0015267">
    <property type="term" value="F:channel activity"/>
    <property type="evidence" value="ECO:0007669"/>
    <property type="project" value="InterPro"/>
</dbReference>
<sequence length="253" mass="28051">MRRDDDDDNNGGGEPISRTELVVSDLFVSFMWVWLGSVVRYLACGILGSGTSFRDLVIKGPLAVLYLYWFSLLGKRMGGGSYNPLIVLCYGVCGDFEGFLFVVFGRIPAQVLGSIFGVWFVNTTFPAAAYGPRLNVDMHHGALTEGVLTLTIVAVSLWLKKSGKSSSTKMWISSISKVMCHIISSDMTGGIMNPAAAFGWAYAQGQHLTKEHLCVYWLAPMEATLLGVWIASLFVHPRKLNRRQRQNEIRFQL</sequence>
<dbReference type="Gramene" id="Aco000599.1.mrna1">
    <property type="protein sequence ID" value="Aco000599.1.mrna1"/>
    <property type="gene ID" value="Aco000599.1.path1"/>
</dbReference>
<dbReference type="InterPro" id="IPR000425">
    <property type="entry name" value="MIP"/>
</dbReference>
<evidence type="ECO:0000256" key="1">
    <source>
        <dbReference type="ARBA" id="ARBA00004141"/>
    </source>
</evidence>
<feature type="transmembrane region" description="Helical" evidence="7">
    <location>
        <begin position="180"/>
        <end position="203"/>
    </location>
</feature>
<reference evidence="11" key="2">
    <citation type="submission" date="2025-04" db="UniProtKB">
        <authorList>
            <consortium name="RefSeq"/>
        </authorList>
    </citation>
    <scope>IDENTIFICATION</scope>
    <source>
        <tissue evidence="11">Leaf</tissue>
    </source>
</reference>
<dbReference type="AlphaFoldDB" id="A0A199W3I6"/>
<feature type="transmembrane region" description="Helical" evidence="7">
    <location>
        <begin position="85"/>
        <end position="104"/>
    </location>
</feature>
<evidence type="ECO:0000313" key="10">
    <source>
        <dbReference type="Proteomes" id="UP000515123"/>
    </source>
</evidence>
<dbReference type="PANTHER" id="PTHR47720">
    <property type="entry name" value="AQUAPORIN SIP2-1-RELATED"/>
    <property type="match status" value="1"/>
</dbReference>
<dbReference type="Proteomes" id="UP000092600">
    <property type="component" value="Unassembled WGS sequence"/>
</dbReference>
<dbReference type="OrthoDB" id="1580043at2759"/>
<protein>
    <submittedName>
        <fullName evidence="11">Probable aquaporin SIP2-1</fullName>
    </submittedName>
    <submittedName>
        <fullName evidence="8">Putative aquaporin SIP2-1</fullName>
    </submittedName>
</protein>
<evidence type="ECO:0000256" key="2">
    <source>
        <dbReference type="ARBA" id="ARBA00022692"/>
    </source>
</evidence>
<feature type="transmembrane region" description="Helical" evidence="7">
    <location>
        <begin position="56"/>
        <end position="73"/>
    </location>
</feature>
<feature type="transmembrane region" description="Helical" evidence="7">
    <location>
        <begin position="215"/>
        <end position="235"/>
    </location>
</feature>
<dbReference type="PANTHER" id="PTHR47720:SF1">
    <property type="entry name" value="AQUAPORIN SIP2-1-RELATED"/>
    <property type="match status" value="1"/>
</dbReference>
<comment type="similarity">
    <text evidence="6">Belongs to the MIP/aquaporin (TC 1.A.8) family.</text>
</comment>
<dbReference type="PRINTS" id="PR00783">
    <property type="entry name" value="MINTRINSICP"/>
</dbReference>
<dbReference type="Pfam" id="PF00230">
    <property type="entry name" value="MIP"/>
    <property type="match status" value="1"/>
</dbReference>
<dbReference type="InterPro" id="IPR023271">
    <property type="entry name" value="Aquaporin-like"/>
</dbReference>
<evidence type="ECO:0000256" key="6">
    <source>
        <dbReference type="RuleBase" id="RU000477"/>
    </source>
</evidence>
<dbReference type="RefSeq" id="XP_020100550.1">
    <property type="nucleotide sequence ID" value="XM_020244961.1"/>
</dbReference>
<evidence type="ECO:0000256" key="4">
    <source>
        <dbReference type="ARBA" id="ARBA00022989"/>
    </source>
</evidence>
<dbReference type="GeneID" id="109718635"/>
<gene>
    <name evidence="11" type="primary">LOC109718635</name>
    <name evidence="8" type="ORF">ACMD2_00218</name>
</gene>
<dbReference type="Proteomes" id="UP000515123">
    <property type="component" value="Linkage group 12"/>
</dbReference>
<reference evidence="8 9" key="1">
    <citation type="journal article" date="2016" name="DNA Res.">
        <title>The draft genome of MD-2 pineapple using hybrid error correction of long reads.</title>
        <authorList>
            <person name="Redwan R.M."/>
            <person name="Saidin A."/>
            <person name="Kumar S.V."/>
        </authorList>
    </citation>
    <scope>NUCLEOTIDE SEQUENCE [LARGE SCALE GENOMIC DNA]</scope>
    <source>
        <strain evidence="9">cv. MD2</strain>
        <tissue evidence="8">Leaf</tissue>
    </source>
</reference>
<keyword evidence="3" id="KW-0677">Repeat</keyword>
<evidence type="ECO:0000256" key="3">
    <source>
        <dbReference type="ARBA" id="ARBA00022737"/>
    </source>
</evidence>
<name>A0A199W3I6_ANACO</name>
<evidence type="ECO:0000256" key="7">
    <source>
        <dbReference type="SAM" id="Phobius"/>
    </source>
</evidence>
<organism evidence="8 9">
    <name type="scientific">Ananas comosus</name>
    <name type="common">Pineapple</name>
    <name type="synonym">Ananas ananas</name>
    <dbReference type="NCBI Taxonomy" id="4615"/>
    <lineage>
        <taxon>Eukaryota</taxon>
        <taxon>Viridiplantae</taxon>
        <taxon>Streptophyta</taxon>
        <taxon>Embryophyta</taxon>
        <taxon>Tracheophyta</taxon>
        <taxon>Spermatophyta</taxon>
        <taxon>Magnoliopsida</taxon>
        <taxon>Liliopsida</taxon>
        <taxon>Poales</taxon>
        <taxon>Bromeliaceae</taxon>
        <taxon>Bromelioideae</taxon>
        <taxon>Ananas</taxon>
    </lineage>
</organism>
<dbReference type="EMBL" id="LSRQ01000333">
    <property type="protein sequence ID" value="OAY83465.1"/>
    <property type="molecule type" value="Genomic_DNA"/>
</dbReference>
<evidence type="ECO:0000313" key="11">
    <source>
        <dbReference type="RefSeq" id="XP_020100550.1"/>
    </source>
</evidence>
<feature type="transmembrane region" description="Helical" evidence="7">
    <location>
        <begin position="142"/>
        <end position="159"/>
    </location>
</feature>
<comment type="subcellular location">
    <subcellularLocation>
        <location evidence="1">Membrane</location>
        <topology evidence="1">Multi-pass membrane protein</topology>
    </subcellularLocation>
</comment>
<feature type="transmembrane region" description="Helical" evidence="7">
    <location>
        <begin position="111"/>
        <end position="130"/>
    </location>
</feature>
<dbReference type="SUPFAM" id="SSF81338">
    <property type="entry name" value="Aquaporin-like"/>
    <property type="match status" value="1"/>
</dbReference>
<keyword evidence="6" id="KW-0813">Transport</keyword>
<dbReference type="STRING" id="4615.A0A199W3I6"/>
<keyword evidence="4 7" id="KW-1133">Transmembrane helix</keyword>
<evidence type="ECO:0000256" key="5">
    <source>
        <dbReference type="ARBA" id="ARBA00023136"/>
    </source>
</evidence>
<keyword evidence="5 7" id="KW-0472">Membrane</keyword>
<dbReference type="GO" id="GO:0016020">
    <property type="term" value="C:membrane"/>
    <property type="evidence" value="ECO:0007669"/>
    <property type="project" value="UniProtKB-SubCell"/>
</dbReference>